<reference evidence="7 8" key="1">
    <citation type="journal article" date="2012" name="J. Bacteriol.">
        <title>Genome sequence of the pathogenic Herbaspirillum seropedicae strain Os34, isolated from rice roots.</title>
        <authorList>
            <person name="Ye W."/>
            <person name="Ye S."/>
            <person name="Liu J."/>
            <person name="Chang S."/>
            <person name="Chen M."/>
            <person name="Zhu B."/>
            <person name="Guo L."/>
            <person name="An Q."/>
        </authorList>
    </citation>
    <scope>NUCLEOTIDE SEQUENCE [LARGE SCALE GENOMIC DNA]</scope>
    <source>
        <strain evidence="7 8">Os34</strain>
    </source>
</reference>
<dbReference type="AlphaFoldDB" id="A0A6M3ZRT1"/>
<keyword evidence="4 7" id="KW-0808">Transferase</keyword>
<protein>
    <submittedName>
        <fullName evidence="7">Aspartate aminotransferase family protein</fullName>
    </submittedName>
</protein>
<dbReference type="PIRSF" id="PIRSF000521">
    <property type="entry name" value="Transaminase_4ab_Lys_Orn"/>
    <property type="match status" value="1"/>
</dbReference>
<dbReference type="CDD" id="cd00610">
    <property type="entry name" value="OAT_like"/>
    <property type="match status" value="1"/>
</dbReference>
<evidence type="ECO:0000256" key="6">
    <source>
        <dbReference type="RuleBase" id="RU003560"/>
    </source>
</evidence>
<comment type="cofactor">
    <cofactor evidence="1">
        <name>pyridoxal 5'-phosphate</name>
        <dbReference type="ChEBI" id="CHEBI:597326"/>
    </cofactor>
</comment>
<evidence type="ECO:0000256" key="1">
    <source>
        <dbReference type="ARBA" id="ARBA00001933"/>
    </source>
</evidence>
<dbReference type="PANTHER" id="PTHR43094">
    <property type="entry name" value="AMINOTRANSFERASE"/>
    <property type="match status" value="1"/>
</dbReference>
<dbReference type="InterPro" id="IPR005814">
    <property type="entry name" value="Aminotrans_3"/>
</dbReference>
<accession>A0A6M3ZRT1</accession>
<dbReference type="FunFam" id="3.40.640.10:FF:000014">
    <property type="entry name" value="Adenosylmethionine-8-amino-7-oxononanoate aminotransferase, probable"/>
    <property type="match status" value="1"/>
</dbReference>
<dbReference type="PANTHER" id="PTHR43094:SF1">
    <property type="entry name" value="AMINOTRANSFERASE CLASS-III"/>
    <property type="match status" value="1"/>
</dbReference>
<dbReference type="PROSITE" id="PS00600">
    <property type="entry name" value="AA_TRANSFER_CLASS_3"/>
    <property type="match status" value="1"/>
</dbReference>
<evidence type="ECO:0000256" key="2">
    <source>
        <dbReference type="ARBA" id="ARBA00008954"/>
    </source>
</evidence>
<gene>
    <name evidence="7" type="ORF">C798_13775</name>
</gene>
<name>A0A6M3ZRT1_9BURK</name>
<evidence type="ECO:0000313" key="8">
    <source>
        <dbReference type="Proteomes" id="UP000501648"/>
    </source>
</evidence>
<dbReference type="InterPro" id="IPR015421">
    <property type="entry name" value="PyrdxlP-dep_Trfase_major"/>
</dbReference>
<dbReference type="GO" id="GO:0008483">
    <property type="term" value="F:transaminase activity"/>
    <property type="evidence" value="ECO:0007669"/>
    <property type="project" value="UniProtKB-KW"/>
</dbReference>
<dbReference type="Proteomes" id="UP000501648">
    <property type="component" value="Chromosome"/>
</dbReference>
<organism evidence="7 8">
    <name type="scientific">Herbaspirillum rubrisubalbicans Os34</name>
    <dbReference type="NCBI Taxonomy" id="1235827"/>
    <lineage>
        <taxon>Bacteria</taxon>
        <taxon>Pseudomonadati</taxon>
        <taxon>Pseudomonadota</taxon>
        <taxon>Betaproteobacteria</taxon>
        <taxon>Burkholderiales</taxon>
        <taxon>Oxalobacteraceae</taxon>
        <taxon>Herbaspirillum</taxon>
    </lineage>
</organism>
<keyword evidence="3 7" id="KW-0032">Aminotransferase</keyword>
<comment type="similarity">
    <text evidence="2 6">Belongs to the class-III pyridoxal-phosphate-dependent aminotransferase family.</text>
</comment>
<evidence type="ECO:0000256" key="5">
    <source>
        <dbReference type="ARBA" id="ARBA00022898"/>
    </source>
</evidence>
<proteinExistence type="inferred from homology"/>
<dbReference type="RefSeq" id="WP_017453496.1">
    <property type="nucleotide sequence ID" value="NZ_CP008956.1"/>
</dbReference>
<keyword evidence="5 6" id="KW-0663">Pyridoxal phosphate</keyword>
<dbReference type="Gene3D" id="3.90.1150.10">
    <property type="entry name" value="Aspartate Aminotransferase, domain 1"/>
    <property type="match status" value="1"/>
</dbReference>
<evidence type="ECO:0000313" key="7">
    <source>
        <dbReference type="EMBL" id="QJQ01266.1"/>
    </source>
</evidence>
<dbReference type="SUPFAM" id="SSF53383">
    <property type="entry name" value="PLP-dependent transferases"/>
    <property type="match status" value="1"/>
</dbReference>
<dbReference type="InterPro" id="IPR049704">
    <property type="entry name" value="Aminotrans_3_PPA_site"/>
</dbReference>
<dbReference type="Pfam" id="PF00202">
    <property type="entry name" value="Aminotran_3"/>
    <property type="match status" value="1"/>
</dbReference>
<dbReference type="InterPro" id="IPR015422">
    <property type="entry name" value="PyrdxlP-dep_Trfase_small"/>
</dbReference>
<dbReference type="NCBIfam" id="NF005682">
    <property type="entry name" value="PRK07480.1"/>
    <property type="match status" value="1"/>
</dbReference>
<dbReference type="GO" id="GO:0030170">
    <property type="term" value="F:pyridoxal phosphate binding"/>
    <property type="evidence" value="ECO:0007669"/>
    <property type="project" value="InterPro"/>
</dbReference>
<dbReference type="InterPro" id="IPR015424">
    <property type="entry name" value="PyrdxlP-dep_Trfase"/>
</dbReference>
<evidence type="ECO:0000256" key="4">
    <source>
        <dbReference type="ARBA" id="ARBA00022679"/>
    </source>
</evidence>
<sequence length="461" mass="50374">MNHIVGRALEQRDYRAIHLARHLLPFEDHKFLQPEHVRVIVRGQGLYVWDDHGRRLLDGMSGLWCTTLGYGRQELVAAATRQMTTLSYCSQFFNTAHPALAELSARLFELLPAHYSRILYCNSGSEANEILIKVVRRYWELAGRAGKRVIIGRHNGYHGSTVGSASLGGMKMMHALGASMLPEVQHIEQPFWFGYDGPLNEAEFGLHAAQALERKIIELGADNVAAFVAEPFQGAGGMIFPPDNYWPEIQRICQRHEVLLCADEVIGGFGRTGHWFAHEYFGFQPDLLTIAKGLTSGYVPMGGLVLSERVGDTLAECGGLFAHGLTYQGHPVAAAVALATLSLLDEGGVLARLATCTGPYLQAQLRSRLGAHVLVNEIQGTGAVAALQLALGKDGKQRFANENAVGLYCMRRAQHHGLIVRNSGARIILAPALVASLAELDELIDKLTLALDDTARALQMA</sequence>
<dbReference type="Gene3D" id="3.40.640.10">
    <property type="entry name" value="Type I PLP-dependent aspartate aminotransferase-like (Major domain)"/>
    <property type="match status" value="1"/>
</dbReference>
<dbReference type="EMBL" id="CP008956">
    <property type="protein sequence ID" value="QJQ01266.1"/>
    <property type="molecule type" value="Genomic_DNA"/>
</dbReference>
<evidence type="ECO:0000256" key="3">
    <source>
        <dbReference type="ARBA" id="ARBA00022576"/>
    </source>
</evidence>